<evidence type="ECO:0000256" key="8">
    <source>
        <dbReference type="PROSITE-ProRule" id="PRU00175"/>
    </source>
</evidence>
<proteinExistence type="predicted"/>
<evidence type="ECO:0000259" key="10">
    <source>
        <dbReference type="PROSITE" id="PS50089"/>
    </source>
</evidence>
<evidence type="ECO:0000256" key="3">
    <source>
        <dbReference type="ARBA" id="ARBA00022679"/>
    </source>
</evidence>
<dbReference type="Pfam" id="PF13639">
    <property type="entry name" value="zf-RING_2"/>
    <property type="match status" value="1"/>
</dbReference>
<dbReference type="SMART" id="SM00184">
    <property type="entry name" value="RING"/>
    <property type="match status" value="1"/>
</dbReference>
<reference evidence="11" key="1">
    <citation type="submission" date="2023-07" db="EMBL/GenBank/DDBJ databases">
        <authorList>
            <consortium name="AG Swart"/>
            <person name="Singh M."/>
            <person name="Singh A."/>
            <person name="Seah K."/>
            <person name="Emmerich C."/>
        </authorList>
    </citation>
    <scope>NUCLEOTIDE SEQUENCE</scope>
    <source>
        <strain evidence="11">DP1</strain>
    </source>
</reference>
<dbReference type="PANTHER" id="PTHR22937">
    <property type="entry name" value="E3 UBIQUITIN-PROTEIN LIGASE RNF165"/>
    <property type="match status" value="1"/>
</dbReference>
<evidence type="ECO:0000256" key="2">
    <source>
        <dbReference type="ARBA" id="ARBA00012483"/>
    </source>
</evidence>
<keyword evidence="5 8" id="KW-0863">Zinc-finger</keyword>
<dbReference type="EMBL" id="CAMPGE010004749">
    <property type="protein sequence ID" value="CAI2363594.1"/>
    <property type="molecule type" value="Genomic_DNA"/>
</dbReference>
<sequence length="525" mass="60781">MALECVIVNTGMFIIEYVHSTLFISMIIANLGISIWYLCIHISEPKIFCVWALSSLTLHIGSYAMYITRPINGHPNIVRRLLRAVLPAKVWKLLLFRWLYKKVENYPIFSHLIHMLGMLTFCLIFGFYINPELHQNYNKHDSGKEAEVDMGKFAFISSICLGLDIFIMEILIAISMVPVLPISALIYVCSYCCCWSGIRTIMNEKQGDDEDSEEEESDFFRNFKKGRTLQQLLLYIYKHNKIIFRKANFRDHCEEVTTNPILSPDKNENDSFFGEEILKNGRPREESFLTNDVSRKISEMGLIDDVSLNQSPDTSLTPVRAYDPAIQAFIEEVHKEFSLDSDVNEKPISIKERKSEEKKITDVPSTKEKPGRKMTENIILVKKKGLKKVHKNSQASFKIRGRSSMKKIERGILCSICQDDAQENDSMLQLDCGRTHILHFNCLKEWIARKPECPSCRSDLFKLYSSKILDEGKKNSELYQYNECLYAEDLIPLRKAKLNLFEEIEYLENLEKKEESASLNILQRL</sequence>
<keyword evidence="3" id="KW-0808">Transferase</keyword>
<feature type="transmembrane region" description="Helical" evidence="9">
    <location>
        <begin position="20"/>
        <end position="40"/>
    </location>
</feature>
<gene>
    <name evidence="11" type="ORF">ECRASSUSDP1_LOCUS4930</name>
</gene>
<keyword evidence="4" id="KW-0479">Metal-binding</keyword>
<evidence type="ECO:0000256" key="6">
    <source>
        <dbReference type="ARBA" id="ARBA00022786"/>
    </source>
</evidence>
<comment type="catalytic activity">
    <reaction evidence="1">
        <text>S-ubiquitinyl-[E2 ubiquitin-conjugating enzyme]-L-cysteine + [acceptor protein]-L-lysine = [E2 ubiquitin-conjugating enzyme]-L-cysteine + N(6)-ubiquitinyl-[acceptor protein]-L-lysine.</text>
        <dbReference type="EC" id="2.3.2.27"/>
    </reaction>
</comment>
<keyword evidence="9" id="KW-1133">Transmembrane helix</keyword>
<evidence type="ECO:0000256" key="7">
    <source>
        <dbReference type="ARBA" id="ARBA00022833"/>
    </source>
</evidence>
<organism evidence="11 12">
    <name type="scientific">Euplotes crassus</name>
    <dbReference type="NCBI Taxonomy" id="5936"/>
    <lineage>
        <taxon>Eukaryota</taxon>
        <taxon>Sar</taxon>
        <taxon>Alveolata</taxon>
        <taxon>Ciliophora</taxon>
        <taxon>Intramacronucleata</taxon>
        <taxon>Spirotrichea</taxon>
        <taxon>Hypotrichia</taxon>
        <taxon>Euplotida</taxon>
        <taxon>Euplotidae</taxon>
        <taxon>Moneuplotes</taxon>
    </lineage>
</organism>
<keyword evidence="9" id="KW-0812">Transmembrane</keyword>
<keyword evidence="6" id="KW-0833">Ubl conjugation pathway</keyword>
<comment type="caution">
    <text evidence="11">The sequence shown here is derived from an EMBL/GenBank/DDBJ whole genome shotgun (WGS) entry which is preliminary data.</text>
</comment>
<evidence type="ECO:0000256" key="4">
    <source>
        <dbReference type="ARBA" id="ARBA00022723"/>
    </source>
</evidence>
<dbReference type="EC" id="2.3.2.27" evidence="2"/>
<accession>A0AAD1UB43</accession>
<dbReference type="InterPro" id="IPR045191">
    <property type="entry name" value="MBR1/2-like"/>
</dbReference>
<feature type="transmembrane region" description="Helical" evidence="9">
    <location>
        <begin position="47"/>
        <end position="68"/>
    </location>
</feature>
<dbReference type="Gene3D" id="3.30.40.10">
    <property type="entry name" value="Zinc/RING finger domain, C3HC4 (zinc finger)"/>
    <property type="match status" value="1"/>
</dbReference>
<feature type="domain" description="RING-type" evidence="10">
    <location>
        <begin position="414"/>
        <end position="457"/>
    </location>
</feature>
<keyword evidence="12" id="KW-1185">Reference proteome</keyword>
<dbReference type="Proteomes" id="UP001295684">
    <property type="component" value="Unassembled WGS sequence"/>
</dbReference>
<dbReference type="GO" id="GO:0061630">
    <property type="term" value="F:ubiquitin protein ligase activity"/>
    <property type="evidence" value="ECO:0007669"/>
    <property type="project" value="UniProtKB-EC"/>
</dbReference>
<keyword evidence="7" id="KW-0862">Zinc</keyword>
<dbReference type="InterPro" id="IPR001841">
    <property type="entry name" value="Znf_RING"/>
</dbReference>
<dbReference type="AlphaFoldDB" id="A0AAD1UB43"/>
<name>A0AAD1UB43_EUPCR</name>
<keyword evidence="9" id="KW-0472">Membrane</keyword>
<dbReference type="PANTHER" id="PTHR22937:SF219">
    <property type="entry name" value="RING-TYPE E3 UBIQUITIN TRANSFERASE"/>
    <property type="match status" value="1"/>
</dbReference>
<dbReference type="SUPFAM" id="SSF57850">
    <property type="entry name" value="RING/U-box"/>
    <property type="match status" value="1"/>
</dbReference>
<dbReference type="PROSITE" id="PS50089">
    <property type="entry name" value="ZF_RING_2"/>
    <property type="match status" value="1"/>
</dbReference>
<feature type="transmembrane region" description="Helical" evidence="9">
    <location>
        <begin position="150"/>
        <end position="172"/>
    </location>
</feature>
<protein>
    <recommendedName>
        <fullName evidence="2">RING-type E3 ubiquitin transferase</fullName>
        <ecNumber evidence="2">2.3.2.27</ecNumber>
    </recommendedName>
</protein>
<dbReference type="GO" id="GO:0008270">
    <property type="term" value="F:zinc ion binding"/>
    <property type="evidence" value="ECO:0007669"/>
    <property type="project" value="UniProtKB-KW"/>
</dbReference>
<dbReference type="InterPro" id="IPR013083">
    <property type="entry name" value="Znf_RING/FYVE/PHD"/>
</dbReference>
<evidence type="ECO:0000256" key="9">
    <source>
        <dbReference type="SAM" id="Phobius"/>
    </source>
</evidence>
<evidence type="ECO:0000313" key="12">
    <source>
        <dbReference type="Proteomes" id="UP001295684"/>
    </source>
</evidence>
<evidence type="ECO:0000313" key="11">
    <source>
        <dbReference type="EMBL" id="CAI2363594.1"/>
    </source>
</evidence>
<feature type="transmembrane region" description="Helical" evidence="9">
    <location>
        <begin position="112"/>
        <end position="130"/>
    </location>
</feature>
<evidence type="ECO:0000256" key="1">
    <source>
        <dbReference type="ARBA" id="ARBA00000900"/>
    </source>
</evidence>
<evidence type="ECO:0000256" key="5">
    <source>
        <dbReference type="ARBA" id="ARBA00022771"/>
    </source>
</evidence>